<keyword evidence="1" id="KW-0433">Leucine-rich repeat</keyword>
<dbReference type="EMBL" id="JAQIZT010000017">
    <property type="protein sequence ID" value="KAJ6960965.1"/>
    <property type="molecule type" value="Genomic_DNA"/>
</dbReference>
<keyword evidence="3" id="KW-0812">Transmembrane</keyword>
<dbReference type="Gene3D" id="3.80.10.10">
    <property type="entry name" value="Ribonuclease Inhibitor"/>
    <property type="match status" value="1"/>
</dbReference>
<keyword evidence="3" id="KW-1133">Transmembrane helix</keyword>
<proteinExistence type="predicted"/>
<feature type="transmembrane region" description="Helical" evidence="3">
    <location>
        <begin position="44"/>
        <end position="65"/>
    </location>
</feature>
<evidence type="ECO:0000313" key="5">
    <source>
        <dbReference type="EMBL" id="KAJ6960965.1"/>
    </source>
</evidence>
<evidence type="ECO:0000256" key="2">
    <source>
        <dbReference type="ARBA" id="ARBA00022737"/>
    </source>
</evidence>
<gene>
    <name evidence="5" type="ORF">NC653_038847</name>
</gene>
<evidence type="ECO:0000256" key="1">
    <source>
        <dbReference type="ARBA" id="ARBA00022614"/>
    </source>
</evidence>
<dbReference type="InterPro" id="IPR001611">
    <property type="entry name" value="Leu-rich_rpt"/>
</dbReference>
<dbReference type="InterPro" id="IPR050994">
    <property type="entry name" value="At_inactive_RLKs"/>
</dbReference>
<dbReference type="InterPro" id="IPR013210">
    <property type="entry name" value="LRR_N_plant-typ"/>
</dbReference>
<dbReference type="SUPFAM" id="SSF52058">
    <property type="entry name" value="L domain-like"/>
    <property type="match status" value="1"/>
</dbReference>
<protein>
    <recommendedName>
        <fullName evidence="4">Leucine-rich repeat-containing N-terminal plant-type domain-containing protein</fullName>
    </recommendedName>
</protein>
<name>A0AAD6LI74_9ROSI</name>
<organism evidence="5 6">
    <name type="scientific">Populus alba x Populus x berolinensis</name>
    <dbReference type="NCBI Taxonomy" id="444605"/>
    <lineage>
        <taxon>Eukaryota</taxon>
        <taxon>Viridiplantae</taxon>
        <taxon>Streptophyta</taxon>
        <taxon>Embryophyta</taxon>
        <taxon>Tracheophyta</taxon>
        <taxon>Spermatophyta</taxon>
        <taxon>Magnoliopsida</taxon>
        <taxon>eudicotyledons</taxon>
        <taxon>Gunneridae</taxon>
        <taxon>Pentapetalae</taxon>
        <taxon>rosids</taxon>
        <taxon>fabids</taxon>
        <taxon>Malpighiales</taxon>
        <taxon>Salicaceae</taxon>
        <taxon>Saliceae</taxon>
        <taxon>Populus</taxon>
    </lineage>
</organism>
<dbReference type="Pfam" id="PF00560">
    <property type="entry name" value="LRR_1"/>
    <property type="match status" value="1"/>
</dbReference>
<dbReference type="InterPro" id="IPR032675">
    <property type="entry name" value="LRR_dom_sf"/>
</dbReference>
<feature type="domain" description="Leucine-rich repeat-containing N-terminal plant-type" evidence="4">
    <location>
        <begin position="70"/>
        <end position="106"/>
    </location>
</feature>
<sequence length="210" mass="22909">MDTSRPVRQDVLSRNFRQDVNKVFSYCTISKLQRRVIKTPRSCLMVEMVLQFASLLFFIVHYIAFVGSVNDEGLALLSFKQSIEDSTTHYIDNWNSSDANPCSWHGSYVQRRKGLAGNLQLDAGNLSSLQGALDLSHNLFNGPIPASLGNLPKLVYINLTCNNLSGAIPQNGALMNVGPAAFIGNPLLCGPPLKTRCPSAASIQISSLNP</sequence>
<keyword evidence="6" id="KW-1185">Reference proteome</keyword>
<dbReference type="PANTHER" id="PTHR48010">
    <property type="entry name" value="OS05G0588300 PROTEIN"/>
    <property type="match status" value="1"/>
</dbReference>
<dbReference type="PANTHER" id="PTHR48010:SF58">
    <property type="entry name" value="RECEPTOR PROTEIN KINASE-LIKE PROTEIN ZAR1"/>
    <property type="match status" value="1"/>
</dbReference>
<comment type="caution">
    <text evidence="5">The sequence shown here is derived from an EMBL/GenBank/DDBJ whole genome shotgun (WGS) entry which is preliminary data.</text>
</comment>
<accession>A0AAD6LI74</accession>
<evidence type="ECO:0000313" key="6">
    <source>
        <dbReference type="Proteomes" id="UP001164929"/>
    </source>
</evidence>
<dbReference type="Proteomes" id="UP001164929">
    <property type="component" value="Chromosome 17"/>
</dbReference>
<evidence type="ECO:0000256" key="3">
    <source>
        <dbReference type="SAM" id="Phobius"/>
    </source>
</evidence>
<keyword evidence="3" id="KW-0472">Membrane</keyword>
<keyword evidence="2" id="KW-0677">Repeat</keyword>
<dbReference type="AlphaFoldDB" id="A0AAD6LI74"/>
<dbReference type="Pfam" id="PF08263">
    <property type="entry name" value="LRRNT_2"/>
    <property type="match status" value="1"/>
</dbReference>
<reference evidence="5" key="1">
    <citation type="journal article" date="2023" name="Mol. Ecol. Resour.">
        <title>Chromosome-level genome assembly of a triploid poplar Populus alba 'Berolinensis'.</title>
        <authorList>
            <person name="Chen S."/>
            <person name="Yu Y."/>
            <person name="Wang X."/>
            <person name="Wang S."/>
            <person name="Zhang T."/>
            <person name="Zhou Y."/>
            <person name="He R."/>
            <person name="Meng N."/>
            <person name="Wang Y."/>
            <person name="Liu W."/>
            <person name="Liu Z."/>
            <person name="Liu J."/>
            <person name="Guo Q."/>
            <person name="Huang H."/>
            <person name="Sederoff R.R."/>
            <person name="Wang G."/>
            <person name="Qu G."/>
            <person name="Chen S."/>
        </authorList>
    </citation>
    <scope>NUCLEOTIDE SEQUENCE</scope>
    <source>
        <strain evidence="5">SC-2020</strain>
    </source>
</reference>
<evidence type="ECO:0000259" key="4">
    <source>
        <dbReference type="Pfam" id="PF08263"/>
    </source>
</evidence>